<keyword evidence="1" id="KW-0812">Transmembrane</keyword>
<dbReference type="AlphaFoldDB" id="A0A450U2L7"/>
<keyword evidence="1" id="KW-1133">Transmembrane helix</keyword>
<feature type="transmembrane region" description="Helical" evidence="1">
    <location>
        <begin position="6"/>
        <end position="30"/>
    </location>
</feature>
<gene>
    <name evidence="2" type="ORF">BECKFW1821C_GA0114237_11206</name>
</gene>
<reference evidence="2" key="1">
    <citation type="submission" date="2019-02" db="EMBL/GenBank/DDBJ databases">
        <authorList>
            <person name="Gruber-Vodicka R. H."/>
            <person name="Seah K. B. B."/>
        </authorList>
    </citation>
    <scope>NUCLEOTIDE SEQUENCE</scope>
    <source>
        <strain evidence="2">BECK_BZ131</strain>
    </source>
</reference>
<organism evidence="2">
    <name type="scientific">Candidatus Kentrum sp. FW</name>
    <dbReference type="NCBI Taxonomy" id="2126338"/>
    <lineage>
        <taxon>Bacteria</taxon>
        <taxon>Pseudomonadati</taxon>
        <taxon>Pseudomonadota</taxon>
        <taxon>Gammaproteobacteria</taxon>
        <taxon>Candidatus Kentrum</taxon>
    </lineage>
</organism>
<dbReference type="EMBL" id="CAADFE010000120">
    <property type="protein sequence ID" value="VFJ77305.1"/>
    <property type="molecule type" value="Genomic_DNA"/>
</dbReference>
<proteinExistence type="predicted"/>
<evidence type="ECO:0000313" key="2">
    <source>
        <dbReference type="EMBL" id="VFJ77305.1"/>
    </source>
</evidence>
<protein>
    <recommendedName>
        <fullName evidence="3">Ankyrin repeat-containing protein</fullName>
    </recommendedName>
</protein>
<sequence>MTIELVLLGITVGIGVVSIILAIFAIWLSWRFARDSRESLAHNLRLFQAVFDNDVDTLKTAIDDGADVNITDTALIKRHLKELTNPPVLERLGLQVVSTLLKQNLFVSKRDRDGKEAELAHAS</sequence>
<accession>A0A450U2L7</accession>
<name>A0A450U2L7_9GAMM</name>
<keyword evidence="1" id="KW-0472">Membrane</keyword>
<evidence type="ECO:0008006" key="3">
    <source>
        <dbReference type="Google" id="ProtNLM"/>
    </source>
</evidence>
<evidence type="ECO:0000256" key="1">
    <source>
        <dbReference type="SAM" id="Phobius"/>
    </source>
</evidence>